<organism evidence="6 7">
    <name type="scientific">Duganella callida</name>
    <dbReference type="NCBI Taxonomy" id="2561932"/>
    <lineage>
        <taxon>Bacteria</taxon>
        <taxon>Pseudomonadati</taxon>
        <taxon>Pseudomonadota</taxon>
        <taxon>Betaproteobacteria</taxon>
        <taxon>Burkholderiales</taxon>
        <taxon>Oxalobacteraceae</taxon>
        <taxon>Telluria group</taxon>
        <taxon>Duganella</taxon>
    </lineage>
</organism>
<gene>
    <name evidence="6" type="ORF">E4L98_28800</name>
</gene>
<evidence type="ECO:0000259" key="5">
    <source>
        <dbReference type="PROSITE" id="PS50931"/>
    </source>
</evidence>
<keyword evidence="4" id="KW-0804">Transcription</keyword>
<dbReference type="SUPFAM" id="SSF46785">
    <property type="entry name" value="Winged helix' DNA-binding domain"/>
    <property type="match status" value="1"/>
</dbReference>
<dbReference type="Gene3D" id="1.10.10.10">
    <property type="entry name" value="Winged helix-like DNA-binding domain superfamily/Winged helix DNA-binding domain"/>
    <property type="match status" value="1"/>
</dbReference>
<dbReference type="Gene3D" id="3.40.190.290">
    <property type="match status" value="1"/>
</dbReference>
<dbReference type="InterPro" id="IPR036390">
    <property type="entry name" value="WH_DNA-bd_sf"/>
</dbReference>
<dbReference type="PROSITE" id="PS50931">
    <property type="entry name" value="HTH_LYSR"/>
    <property type="match status" value="1"/>
</dbReference>
<evidence type="ECO:0000256" key="2">
    <source>
        <dbReference type="ARBA" id="ARBA00023015"/>
    </source>
</evidence>
<comment type="caution">
    <text evidence="6">The sequence shown here is derived from an EMBL/GenBank/DDBJ whole genome shotgun (WGS) entry which is preliminary data.</text>
</comment>
<dbReference type="RefSeq" id="WP_135204974.1">
    <property type="nucleotide sequence ID" value="NZ_SPVG01000273.1"/>
</dbReference>
<feature type="domain" description="HTH lysR-type" evidence="5">
    <location>
        <begin position="13"/>
        <end position="61"/>
    </location>
</feature>
<reference evidence="6 7" key="1">
    <citation type="submission" date="2019-03" db="EMBL/GenBank/DDBJ databases">
        <title>Draft Genome Sequence of Duganella callidus sp. nov., a Novel Duganella Species Isolated from Cultivated Soil.</title>
        <authorList>
            <person name="Raths R."/>
            <person name="Peta V."/>
            <person name="Bucking H."/>
        </authorList>
    </citation>
    <scope>NUCLEOTIDE SEQUENCE [LARGE SCALE GENOMIC DNA]</scope>
    <source>
        <strain evidence="6 7">DN04</strain>
    </source>
</reference>
<keyword evidence="7" id="KW-1185">Reference proteome</keyword>
<evidence type="ECO:0000256" key="3">
    <source>
        <dbReference type="ARBA" id="ARBA00023125"/>
    </source>
</evidence>
<dbReference type="SUPFAM" id="SSF53850">
    <property type="entry name" value="Periplasmic binding protein-like II"/>
    <property type="match status" value="1"/>
</dbReference>
<dbReference type="PANTHER" id="PTHR30537:SF1">
    <property type="entry name" value="HTH-TYPE TRANSCRIPTIONAL REGULATOR PGRR"/>
    <property type="match status" value="1"/>
</dbReference>
<dbReference type="FunFam" id="1.10.10.10:FF:000001">
    <property type="entry name" value="LysR family transcriptional regulator"/>
    <property type="match status" value="1"/>
</dbReference>
<dbReference type="InterPro" id="IPR005119">
    <property type="entry name" value="LysR_subst-bd"/>
</dbReference>
<comment type="similarity">
    <text evidence="1">Belongs to the LysR transcriptional regulatory family.</text>
</comment>
<evidence type="ECO:0000256" key="1">
    <source>
        <dbReference type="ARBA" id="ARBA00009437"/>
    </source>
</evidence>
<dbReference type="GO" id="GO:0006351">
    <property type="term" value="P:DNA-templated transcription"/>
    <property type="evidence" value="ECO:0007669"/>
    <property type="project" value="TreeGrafter"/>
</dbReference>
<evidence type="ECO:0000313" key="7">
    <source>
        <dbReference type="Proteomes" id="UP000297729"/>
    </source>
</evidence>
<dbReference type="OrthoDB" id="9813056at2"/>
<keyword evidence="2" id="KW-0805">Transcription regulation</keyword>
<dbReference type="CDD" id="cd08474">
    <property type="entry name" value="PBP2_CrgA_like_5"/>
    <property type="match status" value="1"/>
</dbReference>
<dbReference type="PRINTS" id="PR00039">
    <property type="entry name" value="HTHLYSR"/>
</dbReference>
<dbReference type="PANTHER" id="PTHR30537">
    <property type="entry name" value="HTH-TYPE TRANSCRIPTIONAL REGULATOR"/>
    <property type="match status" value="1"/>
</dbReference>
<dbReference type="InterPro" id="IPR036388">
    <property type="entry name" value="WH-like_DNA-bd_sf"/>
</dbReference>
<evidence type="ECO:0000256" key="4">
    <source>
        <dbReference type="ARBA" id="ARBA00023163"/>
    </source>
</evidence>
<protein>
    <submittedName>
        <fullName evidence="6">LysR family transcriptional regulator</fullName>
    </submittedName>
</protein>
<dbReference type="AlphaFoldDB" id="A0A4Y9S297"/>
<name>A0A4Y9S297_9BURK</name>
<dbReference type="InterPro" id="IPR000847">
    <property type="entry name" value="LysR_HTH_N"/>
</dbReference>
<evidence type="ECO:0000313" key="6">
    <source>
        <dbReference type="EMBL" id="TFW13648.1"/>
    </source>
</evidence>
<dbReference type="Proteomes" id="UP000297729">
    <property type="component" value="Unassembled WGS sequence"/>
</dbReference>
<dbReference type="GO" id="GO:0043565">
    <property type="term" value="F:sequence-specific DNA binding"/>
    <property type="evidence" value="ECO:0007669"/>
    <property type="project" value="TreeGrafter"/>
</dbReference>
<dbReference type="Pfam" id="PF00126">
    <property type="entry name" value="HTH_1"/>
    <property type="match status" value="1"/>
</dbReference>
<dbReference type="InterPro" id="IPR058163">
    <property type="entry name" value="LysR-type_TF_proteobact-type"/>
</dbReference>
<dbReference type="Pfam" id="PF03466">
    <property type="entry name" value="LysR_substrate"/>
    <property type="match status" value="1"/>
</dbReference>
<dbReference type="GO" id="GO:0003700">
    <property type="term" value="F:DNA-binding transcription factor activity"/>
    <property type="evidence" value="ECO:0007669"/>
    <property type="project" value="InterPro"/>
</dbReference>
<sequence>MNRPSMFELDAAVLVAARGSFRGAARELKLSPSAVSHAIAGLEAKLGVRLFHRSTRSVSLTAAGQAFLARVESALDTITDAVSEAADYREQPSGLLRLNMSEGAAQILFRPLILPFLARHPEMRIDLVTDGRLVDIVADGFDAGVRQGDLVSPDMFALPCSPAIRFLVAGSPGYFAVHGMPATPQALHQHVCIRTRLPHGGELYPWQFRRGDEAFDFTPQGALTLDSHPLMLEAALAGAGLIWTNEQGLLPHLARGTLQAALTEWSPAEPALHLYYSSRRHLSAGMRALLALVRELYPTAPPPALP</sequence>
<accession>A0A4Y9S297</accession>
<proteinExistence type="inferred from homology"/>
<dbReference type="EMBL" id="SPVG01000273">
    <property type="protein sequence ID" value="TFW13648.1"/>
    <property type="molecule type" value="Genomic_DNA"/>
</dbReference>
<keyword evidence="3" id="KW-0238">DNA-binding</keyword>